<evidence type="ECO:0000256" key="2">
    <source>
        <dbReference type="ARBA" id="ARBA00006464"/>
    </source>
</evidence>
<dbReference type="InterPro" id="IPR017475">
    <property type="entry name" value="EPS_sugar_tfrase"/>
</dbReference>
<dbReference type="PANTHER" id="PTHR30576">
    <property type="entry name" value="COLANIC BIOSYNTHESIS UDP-GLUCOSE LIPID CARRIER TRANSFERASE"/>
    <property type="match status" value="1"/>
</dbReference>
<evidence type="ECO:0000256" key="6">
    <source>
        <dbReference type="ARBA" id="ARBA00023136"/>
    </source>
</evidence>
<feature type="transmembrane region" description="Helical" evidence="7">
    <location>
        <begin position="82"/>
        <end position="104"/>
    </location>
</feature>
<evidence type="ECO:0000259" key="8">
    <source>
        <dbReference type="Pfam" id="PF02397"/>
    </source>
</evidence>
<evidence type="ECO:0000256" key="4">
    <source>
        <dbReference type="ARBA" id="ARBA00022692"/>
    </source>
</evidence>
<evidence type="ECO:0000256" key="1">
    <source>
        <dbReference type="ARBA" id="ARBA00004141"/>
    </source>
</evidence>
<feature type="transmembrane region" description="Helical" evidence="7">
    <location>
        <begin position="110"/>
        <end position="135"/>
    </location>
</feature>
<evidence type="ECO:0000313" key="9">
    <source>
        <dbReference type="EMBL" id="RKD86210.1"/>
    </source>
</evidence>
<keyword evidence="10" id="KW-1185">Reference proteome</keyword>
<comment type="subcellular location">
    <subcellularLocation>
        <location evidence="1">Membrane</location>
        <topology evidence="1">Multi-pass membrane protein</topology>
    </subcellularLocation>
</comment>
<feature type="transmembrane region" description="Helical" evidence="7">
    <location>
        <begin position="51"/>
        <end position="70"/>
    </location>
</feature>
<evidence type="ECO:0000313" key="10">
    <source>
        <dbReference type="Proteomes" id="UP000283387"/>
    </source>
</evidence>
<reference evidence="9 10" key="1">
    <citation type="submission" date="2018-09" db="EMBL/GenBank/DDBJ databases">
        <title>Genomic Encyclopedia of Archaeal and Bacterial Type Strains, Phase II (KMG-II): from individual species to whole genera.</title>
        <authorList>
            <person name="Goeker M."/>
        </authorList>
    </citation>
    <scope>NUCLEOTIDE SEQUENCE [LARGE SCALE GENOMIC DNA]</scope>
    <source>
        <strain evidence="9 10">DSM 27148</strain>
    </source>
</reference>
<protein>
    <submittedName>
        <fullName evidence="9">Exopolysaccharide biosynthesis polyprenyl glycosylphosphotransferase</fullName>
    </submittedName>
</protein>
<keyword evidence="3 9" id="KW-0808">Transferase</keyword>
<evidence type="ECO:0000256" key="5">
    <source>
        <dbReference type="ARBA" id="ARBA00022989"/>
    </source>
</evidence>
<dbReference type="Pfam" id="PF02397">
    <property type="entry name" value="Bac_transf"/>
    <property type="match status" value="1"/>
</dbReference>
<dbReference type="AlphaFoldDB" id="A0A419VVL3"/>
<feature type="transmembrane region" description="Helical" evidence="7">
    <location>
        <begin position="12"/>
        <end position="31"/>
    </location>
</feature>
<accession>A0A419VVL3</accession>
<sequence>MYKEREIVLAKLSIAIQVILTVLCFLAIGFITDSEEFKYLSSSRELKNAIVVITLLWYIILDIYGMGSVARTMGTSNIVKGYIKAVTTSVCFLFAVNIILRYQVFELTNLLYFGVVDLVLLILYNNSVFMLMRYLRRKGFNSKQILIIADKECIPNIDEIINTKDWGFQIWGIMSDCEEIKQKYVLDYNVISMRSNIKPLIDSNPIDDVIYCRSGVNQKEIKNYLDDCSEIGVGFHYQTKIGAFIKEKNGSPSMSRINTLPFISYKNAPDNYLELKFKSLFDFFFSLCVIVLTFPVQLAIAIAIKIDDGGPVFFKQERVGLNGRRFHCFKFRTMVVNAEELKAQLAGQNEQEGPVFKIKADPRITRIGRFLRKTSLDEIPQFLNVIRGDMSVVGPRPPLPSEVEKYERWQIRRLSMKPGITCTWQVSGRNNIPFTQWMKLDLEYIDNWSFKNDISLIFKTVKVVVVGDGS</sequence>
<keyword evidence="4 7" id="KW-0812">Transmembrane</keyword>
<dbReference type="EMBL" id="RAPN01000005">
    <property type="protein sequence ID" value="RKD86210.1"/>
    <property type="molecule type" value="Genomic_DNA"/>
</dbReference>
<comment type="caution">
    <text evidence="9">The sequence shown here is derived from an EMBL/GenBank/DDBJ whole genome shotgun (WGS) entry which is preliminary data.</text>
</comment>
<name>A0A419VVL3_9BACT</name>
<gene>
    <name evidence="9" type="ORF">BC643_4527</name>
</gene>
<dbReference type="Pfam" id="PF13727">
    <property type="entry name" value="CoA_binding_3"/>
    <property type="match status" value="1"/>
</dbReference>
<keyword evidence="6 7" id="KW-0472">Membrane</keyword>
<dbReference type="GO" id="GO:0016780">
    <property type="term" value="F:phosphotransferase activity, for other substituted phosphate groups"/>
    <property type="evidence" value="ECO:0007669"/>
    <property type="project" value="TreeGrafter"/>
</dbReference>
<keyword evidence="5 7" id="KW-1133">Transmembrane helix</keyword>
<feature type="transmembrane region" description="Helical" evidence="7">
    <location>
        <begin position="283"/>
        <end position="304"/>
    </location>
</feature>
<organism evidence="9 10">
    <name type="scientific">Mangrovibacterium diazotrophicum</name>
    <dbReference type="NCBI Taxonomy" id="1261403"/>
    <lineage>
        <taxon>Bacteria</taxon>
        <taxon>Pseudomonadati</taxon>
        <taxon>Bacteroidota</taxon>
        <taxon>Bacteroidia</taxon>
        <taxon>Marinilabiliales</taxon>
        <taxon>Prolixibacteraceae</taxon>
        <taxon>Mangrovibacterium</taxon>
    </lineage>
</organism>
<feature type="domain" description="Bacterial sugar transferase" evidence="8">
    <location>
        <begin position="278"/>
        <end position="465"/>
    </location>
</feature>
<dbReference type="NCBIfam" id="TIGR03025">
    <property type="entry name" value="EPS_sugtrans"/>
    <property type="match status" value="1"/>
</dbReference>
<dbReference type="Gene3D" id="3.40.50.720">
    <property type="entry name" value="NAD(P)-binding Rossmann-like Domain"/>
    <property type="match status" value="1"/>
</dbReference>
<proteinExistence type="inferred from homology"/>
<dbReference type="PANTHER" id="PTHR30576:SF10">
    <property type="entry name" value="SLL5057 PROTEIN"/>
    <property type="match status" value="1"/>
</dbReference>
<evidence type="ECO:0000256" key="7">
    <source>
        <dbReference type="SAM" id="Phobius"/>
    </source>
</evidence>
<dbReference type="Proteomes" id="UP000283387">
    <property type="component" value="Unassembled WGS sequence"/>
</dbReference>
<dbReference type="GO" id="GO:0016020">
    <property type="term" value="C:membrane"/>
    <property type="evidence" value="ECO:0007669"/>
    <property type="project" value="UniProtKB-SubCell"/>
</dbReference>
<comment type="similarity">
    <text evidence="2">Belongs to the bacterial sugar transferase family.</text>
</comment>
<evidence type="ECO:0000256" key="3">
    <source>
        <dbReference type="ARBA" id="ARBA00022679"/>
    </source>
</evidence>
<dbReference type="InterPro" id="IPR003362">
    <property type="entry name" value="Bact_transf"/>
</dbReference>